<evidence type="ECO:0000313" key="9">
    <source>
        <dbReference type="Proteomes" id="UP000315750"/>
    </source>
</evidence>
<evidence type="ECO:0000256" key="4">
    <source>
        <dbReference type="ARBA" id="ARBA00023125"/>
    </source>
</evidence>
<keyword evidence="2" id="KW-0902">Two-component regulatory system</keyword>
<evidence type="ECO:0000256" key="5">
    <source>
        <dbReference type="ARBA" id="ARBA00023163"/>
    </source>
</evidence>
<dbReference type="InterPro" id="IPR050595">
    <property type="entry name" value="Bact_response_regulator"/>
</dbReference>
<keyword evidence="9" id="KW-1185">Reference proteome</keyword>
<keyword evidence="1 6" id="KW-0597">Phosphoprotein</keyword>
<dbReference type="PROSITE" id="PS50110">
    <property type="entry name" value="RESPONSE_REGULATORY"/>
    <property type="match status" value="1"/>
</dbReference>
<evidence type="ECO:0000256" key="2">
    <source>
        <dbReference type="ARBA" id="ARBA00023012"/>
    </source>
</evidence>
<evidence type="ECO:0000313" key="8">
    <source>
        <dbReference type="EMBL" id="QDU57287.1"/>
    </source>
</evidence>
<keyword evidence="4" id="KW-0238">DNA-binding</keyword>
<keyword evidence="3" id="KW-0805">Transcription regulation</keyword>
<dbReference type="Proteomes" id="UP000315750">
    <property type="component" value="Chromosome"/>
</dbReference>
<name>A0A518ARD8_9BACT</name>
<dbReference type="CDD" id="cd17574">
    <property type="entry name" value="REC_OmpR"/>
    <property type="match status" value="1"/>
</dbReference>
<feature type="modified residue" description="4-aspartylphosphate" evidence="6">
    <location>
        <position position="111"/>
    </location>
</feature>
<evidence type="ECO:0000256" key="1">
    <source>
        <dbReference type="ARBA" id="ARBA00022553"/>
    </source>
</evidence>
<dbReference type="InterPro" id="IPR001789">
    <property type="entry name" value="Sig_transdc_resp-reg_receiver"/>
</dbReference>
<dbReference type="FunFam" id="3.40.50.2300:FF:000001">
    <property type="entry name" value="DNA-binding response regulator PhoB"/>
    <property type="match status" value="1"/>
</dbReference>
<gene>
    <name evidence="8" type="primary">yycF</name>
    <name evidence="8" type="ORF">Pan181_35020</name>
</gene>
<dbReference type="GO" id="GO:0000160">
    <property type="term" value="P:phosphorelay signal transduction system"/>
    <property type="evidence" value="ECO:0007669"/>
    <property type="project" value="UniProtKB-KW"/>
</dbReference>
<dbReference type="PANTHER" id="PTHR44591">
    <property type="entry name" value="STRESS RESPONSE REGULATOR PROTEIN 1"/>
    <property type="match status" value="1"/>
</dbReference>
<dbReference type="GO" id="GO:0003677">
    <property type="term" value="F:DNA binding"/>
    <property type="evidence" value="ECO:0007669"/>
    <property type="project" value="UniProtKB-KW"/>
</dbReference>
<evidence type="ECO:0000256" key="6">
    <source>
        <dbReference type="PROSITE-ProRule" id="PRU00169"/>
    </source>
</evidence>
<dbReference type="SMART" id="SM00448">
    <property type="entry name" value="REC"/>
    <property type="match status" value="1"/>
</dbReference>
<evidence type="ECO:0000259" key="7">
    <source>
        <dbReference type="PROSITE" id="PS50110"/>
    </source>
</evidence>
<dbReference type="Pfam" id="PF00072">
    <property type="entry name" value="Response_reg"/>
    <property type="match status" value="1"/>
</dbReference>
<keyword evidence="5" id="KW-0804">Transcription</keyword>
<evidence type="ECO:0000256" key="3">
    <source>
        <dbReference type="ARBA" id="ARBA00023015"/>
    </source>
</evidence>
<dbReference type="InterPro" id="IPR011006">
    <property type="entry name" value="CheY-like_superfamily"/>
</dbReference>
<protein>
    <submittedName>
        <fullName evidence="8">Transcriptional regulatory protein YycF</fullName>
    </submittedName>
</protein>
<proteinExistence type="predicted"/>
<dbReference type="EMBL" id="CP036278">
    <property type="protein sequence ID" value="QDU57287.1"/>
    <property type="molecule type" value="Genomic_DNA"/>
</dbReference>
<organism evidence="8 9">
    <name type="scientific">Aeoliella mucimassa</name>
    <dbReference type="NCBI Taxonomy" id="2527972"/>
    <lineage>
        <taxon>Bacteria</taxon>
        <taxon>Pseudomonadati</taxon>
        <taxon>Planctomycetota</taxon>
        <taxon>Planctomycetia</taxon>
        <taxon>Pirellulales</taxon>
        <taxon>Lacipirellulaceae</taxon>
        <taxon>Aeoliella</taxon>
    </lineage>
</organism>
<dbReference type="PANTHER" id="PTHR44591:SF14">
    <property type="entry name" value="PROTEIN PILG"/>
    <property type="match status" value="1"/>
</dbReference>
<accession>A0A518ARD8</accession>
<dbReference type="KEGG" id="amuc:Pan181_35020"/>
<dbReference type="Gene3D" id="3.40.50.2300">
    <property type="match status" value="1"/>
</dbReference>
<reference evidence="8 9" key="1">
    <citation type="submission" date="2019-02" db="EMBL/GenBank/DDBJ databases">
        <title>Deep-cultivation of Planctomycetes and their phenomic and genomic characterization uncovers novel biology.</title>
        <authorList>
            <person name="Wiegand S."/>
            <person name="Jogler M."/>
            <person name="Boedeker C."/>
            <person name="Pinto D."/>
            <person name="Vollmers J."/>
            <person name="Rivas-Marin E."/>
            <person name="Kohn T."/>
            <person name="Peeters S.H."/>
            <person name="Heuer A."/>
            <person name="Rast P."/>
            <person name="Oberbeckmann S."/>
            <person name="Bunk B."/>
            <person name="Jeske O."/>
            <person name="Meyerdierks A."/>
            <person name="Storesund J.E."/>
            <person name="Kallscheuer N."/>
            <person name="Luecker S."/>
            <person name="Lage O.M."/>
            <person name="Pohl T."/>
            <person name="Merkel B.J."/>
            <person name="Hornburger P."/>
            <person name="Mueller R.-W."/>
            <person name="Bruemmer F."/>
            <person name="Labrenz M."/>
            <person name="Spormann A.M."/>
            <person name="Op den Camp H."/>
            <person name="Overmann J."/>
            <person name="Amann R."/>
            <person name="Jetten M.S.M."/>
            <person name="Mascher T."/>
            <person name="Medema M.H."/>
            <person name="Devos D.P."/>
            <person name="Kaster A.-K."/>
            <person name="Ovreas L."/>
            <person name="Rohde M."/>
            <person name="Galperin M.Y."/>
            <person name="Jogler C."/>
        </authorList>
    </citation>
    <scope>NUCLEOTIDE SEQUENCE [LARGE SCALE GENOMIC DNA]</scope>
    <source>
        <strain evidence="8 9">Pan181</strain>
    </source>
</reference>
<feature type="domain" description="Response regulatory" evidence="7">
    <location>
        <begin position="62"/>
        <end position="177"/>
    </location>
</feature>
<dbReference type="SUPFAM" id="SSF52172">
    <property type="entry name" value="CheY-like"/>
    <property type="match status" value="1"/>
</dbReference>
<dbReference type="AlphaFoldDB" id="A0A518ARD8"/>
<sequence>MIRRFSTETGRAFPNGPITDIHGCLILAGRIGRTTPAGTPAIVTVEIEMAKDTKAESDKKKRILLVDDDAEIIESLRLALQAKGHEILVARDGNQGLAITEREDPDLVILDMMMPKRSGFLVLEKLRRTRENPPRIIMITANEGSRHKAYAEMLGVDDYIRKPFPMDRLMASVDRLLGL</sequence>